<evidence type="ECO:0000313" key="3">
    <source>
        <dbReference type="Proteomes" id="UP000264310"/>
    </source>
</evidence>
<gene>
    <name evidence="2" type="ORF">DYI37_04500</name>
</gene>
<dbReference type="Pfam" id="PF07370">
    <property type="entry name" value="DUF1489"/>
    <property type="match status" value="1"/>
</dbReference>
<feature type="region of interest" description="Disordered" evidence="1">
    <location>
        <begin position="103"/>
        <end position="140"/>
    </location>
</feature>
<dbReference type="RefSeq" id="WP_116682019.1">
    <property type="nucleotide sequence ID" value="NZ_QURL01000002.1"/>
</dbReference>
<keyword evidence="3" id="KW-1185">Reference proteome</keyword>
<organism evidence="2 3">
    <name type="scientific">Fulvimarina endophytica</name>
    <dbReference type="NCBI Taxonomy" id="2293836"/>
    <lineage>
        <taxon>Bacteria</taxon>
        <taxon>Pseudomonadati</taxon>
        <taxon>Pseudomonadota</taxon>
        <taxon>Alphaproteobacteria</taxon>
        <taxon>Hyphomicrobiales</taxon>
        <taxon>Aurantimonadaceae</taxon>
        <taxon>Fulvimarina</taxon>
    </lineage>
</organism>
<dbReference type="OrthoDB" id="9798292at2"/>
<protein>
    <submittedName>
        <fullName evidence="2">DUF1489 family protein</fullName>
    </submittedName>
</protein>
<dbReference type="InterPro" id="IPR008320">
    <property type="entry name" value="UCP032025"/>
</dbReference>
<accession>A0A371X7F7</accession>
<comment type="caution">
    <text evidence="2">The sequence shown here is derived from an EMBL/GenBank/DDBJ whole genome shotgun (WGS) entry which is preliminary data.</text>
</comment>
<evidence type="ECO:0000313" key="2">
    <source>
        <dbReference type="EMBL" id="RFC65121.1"/>
    </source>
</evidence>
<dbReference type="EMBL" id="QURL01000002">
    <property type="protein sequence ID" value="RFC65121.1"/>
    <property type="molecule type" value="Genomic_DNA"/>
</dbReference>
<sequence length="140" mass="16066">MTLNLLKLSVGPETVEDLEGFIERRIREAGTDHTWHQTRMVPKRRVDLLDGGSIYWVIKGQICARQRLIDIVPFTDDEGIGRCRLLLEPALIRTERRPKRPFQGWRYLEPHESPPDFSGASADDGLPSELRDELSDLGIF</sequence>
<evidence type="ECO:0000256" key="1">
    <source>
        <dbReference type="SAM" id="MobiDB-lite"/>
    </source>
</evidence>
<dbReference type="AlphaFoldDB" id="A0A371X7F7"/>
<name>A0A371X7F7_9HYPH</name>
<dbReference type="Proteomes" id="UP000264310">
    <property type="component" value="Unassembled WGS sequence"/>
</dbReference>
<proteinExistence type="predicted"/>
<reference evidence="2 3" key="1">
    <citation type="submission" date="2018-08" db="EMBL/GenBank/DDBJ databases">
        <title>Fulvimarina sp. 85, whole genome shotgun sequence.</title>
        <authorList>
            <person name="Tuo L."/>
        </authorList>
    </citation>
    <scope>NUCLEOTIDE SEQUENCE [LARGE SCALE GENOMIC DNA]</scope>
    <source>
        <strain evidence="2 3">85</strain>
    </source>
</reference>
<dbReference type="PIRSF" id="PIRSF032025">
    <property type="entry name" value="UCP032025"/>
    <property type="match status" value="1"/>
</dbReference>